<dbReference type="PROSITE" id="PS00584">
    <property type="entry name" value="PFKB_KINASES_2"/>
    <property type="match status" value="1"/>
</dbReference>
<dbReference type="InterPro" id="IPR029056">
    <property type="entry name" value="Ribokinase-like"/>
</dbReference>
<reference evidence="5 6" key="1">
    <citation type="submission" date="2019-11" db="EMBL/GenBank/DDBJ databases">
        <title>Draft genome of Amycolatopsis RM579.</title>
        <authorList>
            <person name="Duangmal K."/>
            <person name="Mingma R."/>
        </authorList>
    </citation>
    <scope>NUCLEOTIDE SEQUENCE [LARGE SCALE GENOMIC DNA]</scope>
    <source>
        <strain evidence="5 6">RM579</strain>
    </source>
</reference>
<dbReference type="InterPro" id="IPR002173">
    <property type="entry name" value="Carboh/pur_kinase_PfkB_CS"/>
</dbReference>
<feature type="domain" description="Carbohydrate kinase PfkB" evidence="4">
    <location>
        <begin position="18"/>
        <end position="312"/>
    </location>
</feature>
<dbReference type="Pfam" id="PF00294">
    <property type="entry name" value="PfkB"/>
    <property type="match status" value="1"/>
</dbReference>
<dbReference type="InterPro" id="IPR011611">
    <property type="entry name" value="PfkB_dom"/>
</dbReference>
<dbReference type="GO" id="GO:0008673">
    <property type="term" value="F:2-dehydro-3-deoxygluconokinase activity"/>
    <property type="evidence" value="ECO:0007669"/>
    <property type="project" value="TreeGrafter"/>
</dbReference>
<dbReference type="CDD" id="cd01166">
    <property type="entry name" value="KdgK"/>
    <property type="match status" value="1"/>
</dbReference>
<dbReference type="Proteomes" id="UP000440096">
    <property type="component" value="Unassembled WGS sequence"/>
</dbReference>
<proteinExistence type="inferred from homology"/>
<organism evidence="5 6">
    <name type="scientific">Amycolatopsis pithecellobii</name>
    <dbReference type="NCBI Taxonomy" id="664692"/>
    <lineage>
        <taxon>Bacteria</taxon>
        <taxon>Bacillati</taxon>
        <taxon>Actinomycetota</taxon>
        <taxon>Actinomycetes</taxon>
        <taxon>Pseudonocardiales</taxon>
        <taxon>Pseudonocardiaceae</taxon>
        <taxon>Amycolatopsis</taxon>
    </lineage>
</organism>
<name>A0A6N7Z5Z0_9PSEU</name>
<comment type="caution">
    <text evidence="5">The sequence shown here is derived from an EMBL/GenBank/DDBJ whole genome shotgun (WGS) entry which is preliminary data.</text>
</comment>
<dbReference type="Gene3D" id="3.40.1190.20">
    <property type="match status" value="1"/>
</dbReference>
<dbReference type="PANTHER" id="PTHR43085:SF15">
    <property type="entry name" value="2-DEHYDRO-3-DEOXYGLUCONOKINASE"/>
    <property type="match status" value="1"/>
</dbReference>
<evidence type="ECO:0000256" key="1">
    <source>
        <dbReference type="ARBA" id="ARBA00010688"/>
    </source>
</evidence>
<dbReference type="EMBL" id="WMBA01000055">
    <property type="protein sequence ID" value="MTD57843.1"/>
    <property type="molecule type" value="Genomic_DNA"/>
</dbReference>
<protein>
    <submittedName>
        <fullName evidence="5">Sugar kinase</fullName>
    </submittedName>
</protein>
<dbReference type="PANTHER" id="PTHR43085">
    <property type="entry name" value="HEXOKINASE FAMILY MEMBER"/>
    <property type="match status" value="1"/>
</dbReference>
<dbReference type="AlphaFoldDB" id="A0A6N7Z5Z0"/>
<dbReference type="GO" id="GO:0019698">
    <property type="term" value="P:D-galacturonate catabolic process"/>
    <property type="evidence" value="ECO:0007669"/>
    <property type="project" value="TreeGrafter"/>
</dbReference>
<keyword evidence="3 5" id="KW-0418">Kinase</keyword>
<evidence type="ECO:0000256" key="2">
    <source>
        <dbReference type="ARBA" id="ARBA00022679"/>
    </source>
</evidence>
<evidence type="ECO:0000313" key="5">
    <source>
        <dbReference type="EMBL" id="MTD57843.1"/>
    </source>
</evidence>
<dbReference type="InterPro" id="IPR050306">
    <property type="entry name" value="PfkB_Carbo_kinase"/>
</dbReference>
<dbReference type="SUPFAM" id="SSF53613">
    <property type="entry name" value="Ribokinase-like"/>
    <property type="match status" value="1"/>
</dbReference>
<comment type="similarity">
    <text evidence="1">Belongs to the carbohydrate kinase PfkB family.</text>
</comment>
<evidence type="ECO:0000256" key="3">
    <source>
        <dbReference type="ARBA" id="ARBA00022777"/>
    </source>
</evidence>
<evidence type="ECO:0000313" key="6">
    <source>
        <dbReference type="Proteomes" id="UP000440096"/>
    </source>
</evidence>
<gene>
    <name evidence="5" type="ORF">GKO32_28255</name>
</gene>
<keyword evidence="6" id="KW-1185">Reference proteome</keyword>
<dbReference type="GO" id="GO:0005829">
    <property type="term" value="C:cytosol"/>
    <property type="evidence" value="ECO:0007669"/>
    <property type="project" value="TreeGrafter"/>
</dbReference>
<sequence length="321" mass="34077">MLFRSPERTKHEVPNLATRVLAIGECMIELTHTGDRTLALGYAGDTFNTAVYLARLTSPDAVEVGYLTRLGDDEYSAGILAAMHAEGLGTSLIDRIPGGRPGLYLVRTDDGGERSFTYYRSDSPARRLFDGAHGPDLSGYDVLYLSAITLQLLTPPARERLWSRLAAARARGAQIVFDSNYRSAGWESAAVAREAVRRTWELTTVALPTFTDEHALFGDTSPAATLERLRGLGIPDIAVKDGGNGCLVGDGTVVPAEKIESTVDTTAAGDAFDAGYLAARLGGADQVSAARAGHAIAVKVIAHPGAIITDPTLPPRGGRDE</sequence>
<dbReference type="GO" id="GO:0006974">
    <property type="term" value="P:DNA damage response"/>
    <property type="evidence" value="ECO:0007669"/>
    <property type="project" value="TreeGrafter"/>
</dbReference>
<dbReference type="OrthoDB" id="9808601at2"/>
<evidence type="ECO:0000259" key="4">
    <source>
        <dbReference type="Pfam" id="PF00294"/>
    </source>
</evidence>
<keyword evidence="2" id="KW-0808">Transferase</keyword>
<accession>A0A6N7Z5Z0</accession>
<dbReference type="GO" id="GO:0042840">
    <property type="term" value="P:D-glucuronate catabolic process"/>
    <property type="evidence" value="ECO:0007669"/>
    <property type="project" value="TreeGrafter"/>
</dbReference>